<protein>
    <recommendedName>
        <fullName evidence="5 15">Dipeptidyl peptidase 3</fullName>
        <ecNumber evidence="4 15">3.4.14.4</ecNumber>
    </recommendedName>
    <alternativeName>
        <fullName evidence="13 15">Dipeptidyl aminopeptidase III</fullName>
    </alternativeName>
    <alternativeName>
        <fullName evidence="14 15">Dipeptidyl peptidase III</fullName>
    </alternativeName>
</protein>
<dbReference type="InterPro" id="IPR039461">
    <property type="entry name" value="Peptidase_M49"/>
</dbReference>
<evidence type="ECO:0000256" key="11">
    <source>
        <dbReference type="ARBA" id="ARBA00022833"/>
    </source>
</evidence>
<evidence type="ECO:0000256" key="7">
    <source>
        <dbReference type="ARBA" id="ARBA00022490"/>
    </source>
</evidence>
<dbReference type="Proteomes" id="UP000305067">
    <property type="component" value="Unassembled WGS sequence"/>
</dbReference>
<evidence type="ECO:0000256" key="14">
    <source>
        <dbReference type="ARBA" id="ARBA00032119"/>
    </source>
</evidence>
<evidence type="ECO:0000256" key="12">
    <source>
        <dbReference type="ARBA" id="ARBA00023049"/>
    </source>
</evidence>
<proteinExistence type="inferred from homology"/>
<evidence type="ECO:0000256" key="10">
    <source>
        <dbReference type="ARBA" id="ARBA00022801"/>
    </source>
</evidence>
<evidence type="ECO:0000256" key="9">
    <source>
        <dbReference type="ARBA" id="ARBA00022723"/>
    </source>
</evidence>
<keyword evidence="19" id="KW-1185">Reference proteome</keyword>
<keyword evidence="9 15" id="KW-0479">Metal-binding</keyword>
<keyword evidence="7 15" id="KW-0963">Cytoplasm</keyword>
<evidence type="ECO:0000256" key="13">
    <source>
        <dbReference type="ARBA" id="ARBA00031288"/>
    </source>
</evidence>
<dbReference type="GO" id="GO:0005737">
    <property type="term" value="C:cytoplasm"/>
    <property type="evidence" value="ECO:0007669"/>
    <property type="project" value="UniProtKB-SubCell"/>
</dbReference>
<evidence type="ECO:0000256" key="6">
    <source>
        <dbReference type="ARBA" id="ARBA00022438"/>
    </source>
</evidence>
<dbReference type="InterPro" id="IPR005317">
    <property type="entry name" value="Dipeptidyl-peptase3"/>
</dbReference>
<dbReference type="Gene3D" id="3.30.540.30">
    <property type="match status" value="3"/>
</dbReference>
<dbReference type="GO" id="GO:0004177">
    <property type="term" value="F:aminopeptidase activity"/>
    <property type="evidence" value="ECO:0007669"/>
    <property type="project" value="UniProtKB-KW"/>
</dbReference>
<gene>
    <name evidence="18" type="ORF">BDV98DRAFT_573733</name>
</gene>
<organism evidence="18 19">
    <name type="scientific">Pterulicium gracile</name>
    <dbReference type="NCBI Taxonomy" id="1884261"/>
    <lineage>
        <taxon>Eukaryota</taxon>
        <taxon>Fungi</taxon>
        <taxon>Dikarya</taxon>
        <taxon>Basidiomycota</taxon>
        <taxon>Agaricomycotina</taxon>
        <taxon>Agaricomycetes</taxon>
        <taxon>Agaricomycetidae</taxon>
        <taxon>Agaricales</taxon>
        <taxon>Pleurotineae</taxon>
        <taxon>Pterulaceae</taxon>
        <taxon>Pterulicium</taxon>
    </lineage>
</organism>
<comment type="cofactor">
    <cofactor evidence="15 17">
        <name>Zn(2+)</name>
        <dbReference type="ChEBI" id="CHEBI:29105"/>
    </cofactor>
    <text evidence="15 17">Binds 1 zinc ion per subunit.</text>
</comment>
<dbReference type="Pfam" id="PF03571">
    <property type="entry name" value="Peptidase_M49"/>
    <property type="match status" value="1"/>
</dbReference>
<evidence type="ECO:0000256" key="2">
    <source>
        <dbReference type="ARBA" id="ARBA00004496"/>
    </source>
</evidence>
<reference evidence="18 19" key="1">
    <citation type="journal article" date="2019" name="Nat. Ecol. Evol.">
        <title>Megaphylogeny resolves global patterns of mushroom evolution.</title>
        <authorList>
            <person name="Varga T."/>
            <person name="Krizsan K."/>
            <person name="Foldi C."/>
            <person name="Dima B."/>
            <person name="Sanchez-Garcia M."/>
            <person name="Sanchez-Ramirez S."/>
            <person name="Szollosi G.J."/>
            <person name="Szarkandi J.G."/>
            <person name="Papp V."/>
            <person name="Albert L."/>
            <person name="Andreopoulos W."/>
            <person name="Angelini C."/>
            <person name="Antonin V."/>
            <person name="Barry K.W."/>
            <person name="Bougher N.L."/>
            <person name="Buchanan P."/>
            <person name="Buyck B."/>
            <person name="Bense V."/>
            <person name="Catcheside P."/>
            <person name="Chovatia M."/>
            <person name="Cooper J."/>
            <person name="Damon W."/>
            <person name="Desjardin D."/>
            <person name="Finy P."/>
            <person name="Geml J."/>
            <person name="Haridas S."/>
            <person name="Hughes K."/>
            <person name="Justo A."/>
            <person name="Karasinski D."/>
            <person name="Kautmanova I."/>
            <person name="Kiss B."/>
            <person name="Kocsube S."/>
            <person name="Kotiranta H."/>
            <person name="LaButti K.M."/>
            <person name="Lechner B.E."/>
            <person name="Liimatainen K."/>
            <person name="Lipzen A."/>
            <person name="Lukacs Z."/>
            <person name="Mihaltcheva S."/>
            <person name="Morgado L.N."/>
            <person name="Niskanen T."/>
            <person name="Noordeloos M.E."/>
            <person name="Ohm R.A."/>
            <person name="Ortiz-Santana B."/>
            <person name="Ovrebo C."/>
            <person name="Racz N."/>
            <person name="Riley R."/>
            <person name="Savchenko A."/>
            <person name="Shiryaev A."/>
            <person name="Soop K."/>
            <person name="Spirin V."/>
            <person name="Szebenyi C."/>
            <person name="Tomsovsky M."/>
            <person name="Tulloss R.E."/>
            <person name="Uehling J."/>
            <person name="Grigoriev I.V."/>
            <person name="Vagvolgyi C."/>
            <person name="Papp T."/>
            <person name="Martin F.M."/>
            <person name="Miettinen O."/>
            <person name="Hibbett D.S."/>
            <person name="Nagy L.G."/>
        </authorList>
    </citation>
    <scope>NUCLEOTIDE SEQUENCE [LARGE SCALE GENOMIC DNA]</scope>
    <source>
        <strain evidence="18 19">CBS 309.79</strain>
    </source>
</reference>
<feature type="active site" evidence="16">
    <location>
        <position position="440"/>
    </location>
</feature>
<evidence type="ECO:0000256" key="16">
    <source>
        <dbReference type="PIRSR" id="PIRSR007828-1"/>
    </source>
</evidence>
<dbReference type="GO" id="GO:0006508">
    <property type="term" value="P:proteolysis"/>
    <property type="evidence" value="ECO:0007669"/>
    <property type="project" value="UniProtKB-KW"/>
</dbReference>
<accession>A0A5C3QAC7</accession>
<comment type="catalytic activity">
    <reaction evidence="1 15">
        <text>Release of an N-terminal dipeptide from a peptide comprising four or more residues, with broad specificity. Also acts on dipeptidyl 2-naphthylamides.</text>
        <dbReference type="EC" id="3.4.14.4"/>
    </reaction>
</comment>
<evidence type="ECO:0000256" key="8">
    <source>
        <dbReference type="ARBA" id="ARBA00022670"/>
    </source>
</evidence>
<sequence length="693" mass="77245">MTPSRDRYLADKTSSFSRLQIADAFEQLTSKEKKYAHYLGQASWGGLGIIQGQYTQHAQALYKLLLLIFADTSLNHANADLSAAKTASQLTDAEYEDLLQYASQVVSNLANYKSFGATKFIPRVSQDKFEAFVNQSPNASQAKPLWDQLKSHIYSLEPEAALTIGKPSKGHTSNYYMGETITDSEVAVVQQAAEKLGIDVLNTRVSKQSSEAFTLHIASVNGGVQDNVAASPHVSVKHGDFATQLKRVNEALTEAKKHAANPTQVSMLDGYIKSFDTGSIEDHKEGSRHWVKDVGPVVESYIGFIETYLDPYGGRAEWEGFTAIVNKELSVKYEELVSRASELIEDFPWGKDFEVDVFKKPDFTALDVLSFATGGIPIGINIPNYYDIRESVGFKNVSLLNIMNARPSDEKKKTLLHDDDQEVFKKWDLPCMEISTATHELLGHGSGKLFTEAADGTLNFDPKKVINPLTGKHVTSWYKPGQTPDSVLGEVSSSMEECRAETVSTYLAGNREINKLFGYDKQEDVDDLEYVTYLDMSRNGLRALEYYDPVTKIHGQAHMQARLAIFNWFLRHGLARLEEVRNADGVLEDLYVRLDRAKVLKDGKEISGKLLTELQVRKSTADGEGAREFYTEVSRPDDAWLGEIRDLVISKKQPRVGLVQPNTFVEGDEVVLKEYEASAIGMITSAIERPGWQ</sequence>
<dbReference type="AlphaFoldDB" id="A0A5C3QAC7"/>
<keyword evidence="8 15" id="KW-0645">Protease</keyword>
<keyword evidence="12 15" id="KW-0482">Metalloprotease</keyword>
<evidence type="ECO:0000256" key="4">
    <source>
        <dbReference type="ARBA" id="ARBA00012063"/>
    </source>
</evidence>
<keyword evidence="10 15" id="KW-0378">Hydrolase</keyword>
<evidence type="ECO:0000256" key="3">
    <source>
        <dbReference type="ARBA" id="ARBA00010200"/>
    </source>
</evidence>
<dbReference type="GO" id="GO:0008239">
    <property type="term" value="F:dipeptidyl-peptidase activity"/>
    <property type="evidence" value="ECO:0007669"/>
    <property type="project" value="UniProtKB-UniRule"/>
</dbReference>
<evidence type="ECO:0000256" key="5">
    <source>
        <dbReference type="ARBA" id="ARBA00014713"/>
    </source>
</evidence>
<dbReference type="EC" id="3.4.14.4" evidence="4 15"/>
<dbReference type="GO" id="GO:0046872">
    <property type="term" value="F:metal ion binding"/>
    <property type="evidence" value="ECO:0007669"/>
    <property type="project" value="UniProtKB-KW"/>
</dbReference>
<evidence type="ECO:0000256" key="17">
    <source>
        <dbReference type="PIRSR" id="PIRSR007828-2"/>
    </source>
</evidence>
<evidence type="ECO:0000313" key="19">
    <source>
        <dbReference type="Proteomes" id="UP000305067"/>
    </source>
</evidence>
<dbReference type="GO" id="GO:0008235">
    <property type="term" value="F:metalloexopeptidase activity"/>
    <property type="evidence" value="ECO:0007669"/>
    <property type="project" value="InterPro"/>
</dbReference>
<evidence type="ECO:0000313" key="18">
    <source>
        <dbReference type="EMBL" id="TFK97989.1"/>
    </source>
</evidence>
<feature type="binding site" evidence="17">
    <location>
        <position position="444"/>
    </location>
    <ligand>
        <name>Zn(2+)</name>
        <dbReference type="ChEBI" id="CHEBI:29105"/>
        <note>catalytic</note>
    </ligand>
</feature>
<dbReference type="PANTHER" id="PTHR23422:SF11">
    <property type="entry name" value="DIPEPTIDYL PEPTIDASE 3"/>
    <property type="match status" value="1"/>
</dbReference>
<dbReference type="PIRSF" id="PIRSF007828">
    <property type="entry name" value="Dipeptidyl-peptidase_III"/>
    <property type="match status" value="1"/>
</dbReference>
<evidence type="ECO:0000256" key="15">
    <source>
        <dbReference type="PIRNR" id="PIRNR007828"/>
    </source>
</evidence>
<evidence type="ECO:0000256" key="1">
    <source>
        <dbReference type="ARBA" id="ARBA00001336"/>
    </source>
</evidence>
<comment type="subcellular location">
    <subcellularLocation>
        <location evidence="2">Cytoplasm</location>
    </subcellularLocation>
</comment>
<comment type="similarity">
    <text evidence="3 15">Belongs to the peptidase M49 family.</text>
</comment>
<feature type="binding site" evidence="17">
    <location>
        <position position="497"/>
    </location>
    <ligand>
        <name>Zn(2+)</name>
        <dbReference type="ChEBI" id="CHEBI:29105"/>
        <note>catalytic</note>
    </ligand>
</feature>
<dbReference type="PANTHER" id="PTHR23422">
    <property type="entry name" value="DIPEPTIDYL PEPTIDASE III-RELATED"/>
    <property type="match status" value="1"/>
</dbReference>
<feature type="binding site" evidence="17">
    <location>
        <position position="439"/>
    </location>
    <ligand>
        <name>Zn(2+)</name>
        <dbReference type="ChEBI" id="CHEBI:29105"/>
        <note>catalytic</note>
    </ligand>
</feature>
<dbReference type="EMBL" id="ML178843">
    <property type="protein sequence ID" value="TFK97989.1"/>
    <property type="molecule type" value="Genomic_DNA"/>
</dbReference>
<dbReference type="OrthoDB" id="4694525at2759"/>
<dbReference type="FunFam" id="3.30.540.30:FF:000002">
    <property type="entry name" value="Dipeptidyl peptidase 3"/>
    <property type="match status" value="1"/>
</dbReference>
<name>A0A5C3QAC7_9AGAR</name>
<keyword evidence="6 15" id="KW-0031">Aminopeptidase</keyword>
<dbReference type="FunFam" id="3.30.540.30:FF:000001">
    <property type="entry name" value="Dipeptidyl peptidase 3"/>
    <property type="match status" value="1"/>
</dbReference>
<keyword evidence="11 15" id="KW-0862">Zinc</keyword>